<gene>
    <name evidence="1" type="ORF">ET464_03340</name>
</gene>
<dbReference type="KEGG" id="pprt:ET464_03340"/>
<keyword evidence="2" id="KW-1185">Reference proteome</keyword>
<dbReference type="EMBL" id="CP035492">
    <property type="protein sequence ID" value="QAY65558.1"/>
    <property type="molecule type" value="Genomic_DNA"/>
</dbReference>
<dbReference type="AlphaFoldDB" id="A0A4P6F592"/>
<dbReference type="RefSeq" id="WP_129438240.1">
    <property type="nucleotide sequence ID" value="NZ_CP035492.1"/>
</dbReference>
<dbReference type="OrthoDB" id="9810236at2"/>
<evidence type="ECO:0000313" key="1">
    <source>
        <dbReference type="EMBL" id="QAY65558.1"/>
    </source>
</evidence>
<reference evidence="1 2" key="1">
    <citation type="submission" date="2019-01" db="EMBL/GenBank/DDBJ databases">
        <title>Genome sequencing of strain FW100M-2.</title>
        <authorList>
            <person name="Heo J."/>
            <person name="Kim S.-J."/>
            <person name="Kim J.-S."/>
            <person name="Hong S.-B."/>
            <person name="Kwon S.-W."/>
        </authorList>
    </citation>
    <scope>NUCLEOTIDE SEQUENCE [LARGE SCALE GENOMIC DNA]</scope>
    <source>
        <strain evidence="1 2">FW100M-2</strain>
    </source>
</reference>
<dbReference type="Proteomes" id="UP000293568">
    <property type="component" value="Chromosome"/>
</dbReference>
<proteinExistence type="predicted"/>
<sequence>MSGIHKGRPEWLNYLKLKSGYDFEANLEGKMGKIPHAIYGAELVERIYGKGIGRLLAYSIAGHHTGLPDWSSIEGAGPASLQFRKSQVNDLDLEQIDPSFIAKLQEFMPLQPPWKFKDGR</sequence>
<organism evidence="1 2">
    <name type="scientific">Paenibacillus protaetiae</name>
    <dbReference type="NCBI Taxonomy" id="2509456"/>
    <lineage>
        <taxon>Bacteria</taxon>
        <taxon>Bacillati</taxon>
        <taxon>Bacillota</taxon>
        <taxon>Bacilli</taxon>
        <taxon>Bacillales</taxon>
        <taxon>Paenibacillaceae</taxon>
        <taxon>Paenibacillus</taxon>
    </lineage>
</organism>
<name>A0A4P6F592_9BACL</name>
<evidence type="ECO:0000313" key="2">
    <source>
        <dbReference type="Proteomes" id="UP000293568"/>
    </source>
</evidence>
<protein>
    <submittedName>
        <fullName evidence="1">Uncharacterized protein</fullName>
    </submittedName>
</protein>
<accession>A0A4P6F592</accession>